<name>A0A813KVZ2_POLGL</name>
<proteinExistence type="predicted"/>
<accession>A0A813KVZ2</accession>
<evidence type="ECO:0000313" key="1">
    <source>
        <dbReference type="EMBL" id="CAE8713256.1"/>
    </source>
</evidence>
<feature type="non-terminal residue" evidence="1">
    <location>
        <position position="1"/>
    </location>
</feature>
<feature type="non-terminal residue" evidence="1">
    <location>
        <position position="125"/>
    </location>
</feature>
<evidence type="ECO:0000313" key="2">
    <source>
        <dbReference type="Proteomes" id="UP000626109"/>
    </source>
</evidence>
<protein>
    <submittedName>
        <fullName evidence="1">Uncharacterized protein</fullName>
    </submittedName>
</protein>
<comment type="caution">
    <text evidence="1">The sequence shown here is derived from an EMBL/GenBank/DDBJ whole genome shotgun (WGS) entry which is preliminary data.</text>
</comment>
<sequence>AFNASFLLCSWAVPQDSAQALHSKAGRKKRRGSAVKHKVTTAGAEDDAIAPSWVLNTWADLKASSLAWGRAGLGKSSPTAARAALSLYRQLLFGEVLPAADEQGAAVSLPPLQRARSVALSALLG</sequence>
<dbReference type="AlphaFoldDB" id="A0A813KVZ2"/>
<reference evidence="1" key="1">
    <citation type="submission" date="2021-02" db="EMBL/GenBank/DDBJ databases">
        <authorList>
            <person name="Dougan E. K."/>
            <person name="Rhodes N."/>
            <person name="Thang M."/>
            <person name="Chan C."/>
        </authorList>
    </citation>
    <scope>NUCLEOTIDE SEQUENCE</scope>
</reference>
<organism evidence="1 2">
    <name type="scientific">Polarella glacialis</name>
    <name type="common">Dinoflagellate</name>
    <dbReference type="NCBI Taxonomy" id="89957"/>
    <lineage>
        <taxon>Eukaryota</taxon>
        <taxon>Sar</taxon>
        <taxon>Alveolata</taxon>
        <taxon>Dinophyceae</taxon>
        <taxon>Suessiales</taxon>
        <taxon>Suessiaceae</taxon>
        <taxon>Polarella</taxon>
    </lineage>
</organism>
<gene>
    <name evidence="1" type="ORF">PGLA2088_LOCUS37420</name>
</gene>
<dbReference type="Proteomes" id="UP000626109">
    <property type="component" value="Unassembled WGS sequence"/>
</dbReference>
<dbReference type="EMBL" id="CAJNNW010032472">
    <property type="protein sequence ID" value="CAE8713256.1"/>
    <property type="molecule type" value="Genomic_DNA"/>
</dbReference>